<name>A0ACD5YU20_AVESA</name>
<dbReference type="Proteomes" id="UP001732700">
    <property type="component" value="Chromosome 6A"/>
</dbReference>
<reference evidence="1" key="2">
    <citation type="submission" date="2025-09" db="UniProtKB">
        <authorList>
            <consortium name="EnsemblPlants"/>
        </authorList>
    </citation>
    <scope>IDENTIFICATION</scope>
</reference>
<keyword evidence="2" id="KW-1185">Reference proteome</keyword>
<accession>A0ACD5YU20</accession>
<evidence type="ECO:0000313" key="2">
    <source>
        <dbReference type="Proteomes" id="UP001732700"/>
    </source>
</evidence>
<proteinExistence type="predicted"/>
<dbReference type="EnsemblPlants" id="AVESA.00010b.r2.6AG1042000.1">
    <property type="protein sequence ID" value="AVESA.00010b.r2.6AG1042000.1.CDS"/>
    <property type="gene ID" value="AVESA.00010b.r2.6AG1042000"/>
</dbReference>
<organism evidence="1 2">
    <name type="scientific">Avena sativa</name>
    <name type="common">Oat</name>
    <dbReference type="NCBI Taxonomy" id="4498"/>
    <lineage>
        <taxon>Eukaryota</taxon>
        <taxon>Viridiplantae</taxon>
        <taxon>Streptophyta</taxon>
        <taxon>Embryophyta</taxon>
        <taxon>Tracheophyta</taxon>
        <taxon>Spermatophyta</taxon>
        <taxon>Magnoliopsida</taxon>
        <taxon>Liliopsida</taxon>
        <taxon>Poales</taxon>
        <taxon>Poaceae</taxon>
        <taxon>BOP clade</taxon>
        <taxon>Pooideae</taxon>
        <taxon>Poodae</taxon>
        <taxon>Poeae</taxon>
        <taxon>Poeae Chloroplast Group 1 (Aveneae type)</taxon>
        <taxon>Aveninae</taxon>
        <taxon>Avena</taxon>
    </lineage>
</organism>
<sequence>MLPGLIANRHGLHDYAATILAASGHNFKLHGPPATSVRYLLTSSPANVRHIFTTNFANYVKGDELAAVLGILGGTIVAADGDSWRRQRETIHHVLTRPRLLDSLSRRCHNKERRLAQAESVLYSFVAESIQRSMAAGDKAAAINAGSDILSYYVSGDSNPDFLDQNREPTDFLHRTFINFMVAVRDPMGSTLSWLIYNLATNPHAVLGIRKELAPIAACKASGSTADEVVFEPDETKDLVYTRAAMFESLRMYPIAPIERKAAVADDVLPSGHKVRAGDTVLISTYSMGRLEQVWGENCQEYRPERWLSRDGDKLRHVPSHEFIAFNTGPRACLGKNISVALVTSITATVVWNFDVEVLESDAVKPKLSLILQMQNGLMAKVKKRSQGEVPRE</sequence>
<evidence type="ECO:0000313" key="1">
    <source>
        <dbReference type="EnsemblPlants" id="AVESA.00010b.r2.6AG1042000.1.CDS"/>
    </source>
</evidence>
<reference evidence="1" key="1">
    <citation type="submission" date="2021-05" db="EMBL/GenBank/DDBJ databases">
        <authorList>
            <person name="Scholz U."/>
            <person name="Mascher M."/>
            <person name="Fiebig A."/>
        </authorList>
    </citation>
    <scope>NUCLEOTIDE SEQUENCE [LARGE SCALE GENOMIC DNA]</scope>
</reference>
<protein>
    <submittedName>
        <fullName evidence="1">Uncharacterized protein</fullName>
    </submittedName>
</protein>